<comment type="pathway">
    <text evidence="1 8">Cofactor biosynthesis; (R)-pantothenate biosynthesis; (R)-pantothenate from (R)-pantoate and beta-alanine: step 1/1.</text>
</comment>
<accession>A0A2K9EF02</accession>
<feature type="binding site" evidence="8">
    <location>
        <position position="153"/>
    </location>
    <ligand>
        <name>(R)-pantoate</name>
        <dbReference type="ChEBI" id="CHEBI:15980"/>
    </ligand>
</feature>
<evidence type="ECO:0000313" key="11">
    <source>
        <dbReference type="Proteomes" id="UP000233534"/>
    </source>
</evidence>
<sequence length="281" mass="31646">MRIVEKIADLKTIIRAQKREGKTIGFVPTMGYLHKGHLSLIETSIRHNDFTVISIFVNPTQFGPNEDFDRYPRDIEGDLKKAESVGVDVVFIPAKEEMYPQGYMTYVNVEKITDSLCGKSRPGHFRGVTTIVNKLFNIVEPDRAYFGQKDAQQALVIKKMVEDLNMNVEVIVCPIVREEDGLAMSSRNAYLSDEERKSAAILYESLLEAKEMVEMGERDGKKIVGHIKNKIESKTNAEIDYIEVVKASTLENADILEGEILIALAVKFGQTRLIDNITLSC</sequence>
<proteinExistence type="inferred from homology"/>
<dbReference type="RefSeq" id="WP_101301567.1">
    <property type="nucleotide sequence ID" value="NZ_CP025197.1"/>
</dbReference>
<dbReference type="SUPFAM" id="SSF52374">
    <property type="entry name" value="Nucleotidylyl transferase"/>
    <property type="match status" value="1"/>
</dbReference>
<dbReference type="NCBIfam" id="TIGR00018">
    <property type="entry name" value="panC"/>
    <property type="match status" value="1"/>
</dbReference>
<dbReference type="EMBL" id="NEMB01000003">
    <property type="protein sequence ID" value="PQQ67680.1"/>
    <property type="molecule type" value="Genomic_DNA"/>
</dbReference>
<dbReference type="PANTHER" id="PTHR21299:SF1">
    <property type="entry name" value="PANTOATE--BETA-ALANINE LIGASE"/>
    <property type="match status" value="1"/>
</dbReference>
<evidence type="ECO:0000256" key="4">
    <source>
        <dbReference type="ARBA" id="ARBA00022655"/>
    </source>
</evidence>
<evidence type="ECO:0000313" key="9">
    <source>
        <dbReference type="EMBL" id="AUG57795.1"/>
    </source>
</evidence>
<comment type="catalytic activity">
    <reaction evidence="7 8">
        <text>(R)-pantoate + beta-alanine + ATP = (R)-pantothenate + AMP + diphosphate + H(+)</text>
        <dbReference type="Rhea" id="RHEA:10912"/>
        <dbReference type="ChEBI" id="CHEBI:15378"/>
        <dbReference type="ChEBI" id="CHEBI:15980"/>
        <dbReference type="ChEBI" id="CHEBI:29032"/>
        <dbReference type="ChEBI" id="CHEBI:30616"/>
        <dbReference type="ChEBI" id="CHEBI:33019"/>
        <dbReference type="ChEBI" id="CHEBI:57966"/>
        <dbReference type="ChEBI" id="CHEBI:456215"/>
        <dbReference type="EC" id="6.3.2.1"/>
    </reaction>
</comment>
<evidence type="ECO:0000256" key="3">
    <source>
        <dbReference type="ARBA" id="ARBA00022598"/>
    </source>
</evidence>
<comment type="subunit">
    <text evidence="8">Homodimer.</text>
</comment>
<dbReference type="Gene3D" id="3.30.1300.10">
    <property type="entry name" value="Pantoate-beta-alanine ligase, C-terminal domain"/>
    <property type="match status" value="1"/>
</dbReference>
<dbReference type="Proteomes" id="UP000233534">
    <property type="component" value="Chromosome"/>
</dbReference>
<dbReference type="CDD" id="cd00560">
    <property type="entry name" value="PanC"/>
    <property type="match status" value="1"/>
</dbReference>
<comment type="miscellaneous">
    <text evidence="8">The reaction proceeds by a bi uni uni bi ping pong mechanism.</text>
</comment>
<dbReference type="HAMAP" id="MF_00158">
    <property type="entry name" value="PanC"/>
    <property type="match status" value="1"/>
</dbReference>
<dbReference type="GO" id="GO:0015940">
    <property type="term" value="P:pantothenate biosynthetic process"/>
    <property type="evidence" value="ECO:0007669"/>
    <property type="project" value="UniProtKB-UniRule"/>
</dbReference>
<keyword evidence="8" id="KW-0963">Cytoplasm</keyword>
<dbReference type="InterPro" id="IPR004821">
    <property type="entry name" value="Cyt_trans-like"/>
</dbReference>
<evidence type="ECO:0000256" key="7">
    <source>
        <dbReference type="ARBA" id="ARBA00048258"/>
    </source>
</evidence>
<evidence type="ECO:0000256" key="2">
    <source>
        <dbReference type="ARBA" id="ARBA00009256"/>
    </source>
</evidence>
<dbReference type="EMBL" id="CP025197">
    <property type="protein sequence ID" value="AUG57795.1"/>
    <property type="molecule type" value="Genomic_DNA"/>
</dbReference>
<dbReference type="NCBIfam" id="TIGR00125">
    <property type="entry name" value="cyt_tran_rel"/>
    <property type="match status" value="1"/>
</dbReference>
<dbReference type="KEGG" id="hsc:HVS_09465"/>
<dbReference type="OrthoDB" id="9773087at2"/>
<feature type="binding site" evidence="8">
    <location>
        <begin position="30"/>
        <end position="37"/>
    </location>
    <ligand>
        <name>ATP</name>
        <dbReference type="ChEBI" id="CHEBI:30616"/>
    </ligand>
</feature>
<dbReference type="AlphaFoldDB" id="A0A2K9EF02"/>
<dbReference type="FunFam" id="3.40.50.620:FF:000013">
    <property type="entry name" value="Pantothenate synthetase"/>
    <property type="match status" value="1"/>
</dbReference>
<dbReference type="PANTHER" id="PTHR21299">
    <property type="entry name" value="CYTIDYLATE KINASE/PANTOATE-BETA-ALANINE LIGASE"/>
    <property type="match status" value="1"/>
</dbReference>
<keyword evidence="6 8" id="KW-0067">ATP-binding</keyword>
<evidence type="ECO:0000256" key="1">
    <source>
        <dbReference type="ARBA" id="ARBA00004990"/>
    </source>
</evidence>
<name>A0A2K9EF02_9FIRM</name>
<protein>
    <recommendedName>
        <fullName evidence="8">Pantothenate synthetase</fullName>
        <shortName evidence="8">PS</shortName>
        <ecNumber evidence="8">6.3.2.1</ecNumber>
    </recommendedName>
    <alternativeName>
        <fullName evidence="8">Pantoate--beta-alanine ligase</fullName>
    </alternativeName>
    <alternativeName>
        <fullName evidence="8">Pantoate-activating enzyme</fullName>
    </alternativeName>
</protein>
<feature type="binding site" evidence="8">
    <location>
        <position position="61"/>
    </location>
    <ligand>
        <name>(R)-pantoate</name>
        <dbReference type="ChEBI" id="CHEBI:15980"/>
    </ligand>
</feature>
<feature type="binding site" evidence="8">
    <location>
        <position position="61"/>
    </location>
    <ligand>
        <name>beta-alanine</name>
        <dbReference type="ChEBI" id="CHEBI:57966"/>
    </ligand>
</feature>
<reference evidence="10 12" key="2">
    <citation type="journal article" date="2018" name="Syst. Appl. Microbiol.">
        <title>Characterization and high-quality draft genome sequence of Herbivorax saccincola A7, an anaerobic, alkaliphilic, thermophilic, cellulolytic, and xylanolytic bacterium.</title>
        <authorList>
            <person name="Aikawa S."/>
            <person name="Baramee S."/>
            <person name="Sermsathanaswadi J."/>
            <person name="Thianheng P."/>
            <person name="Tachaapaikoon C."/>
            <person name="Shikata A."/>
            <person name="Waeonukul R."/>
            <person name="Pason P."/>
            <person name="Ratanakhanokchai K."/>
            <person name="Kosugi A."/>
        </authorList>
    </citation>
    <scope>NUCLEOTIDE SEQUENCE [LARGE SCALE GENOMIC DNA]</scope>
    <source>
        <strain evidence="10 12">A7</strain>
    </source>
</reference>
<evidence type="ECO:0000256" key="6">
    <source>
        <dbReference type="ARBA" id="ARBA00022840"/>
    </source>
</evidence>
<keyword evidence="11" id="KW-1185">Reference proteome</keyword>
<dbReference type="FunFam" id="3.30.1300.10:FF:000001">
    <property type="entry name" value="Pantothenate synthetase"/>
    <property type="match status" value="1"/>
</dbReference>
<comment type="similarity">
    <text evidence="2 8">Belongs to the pantothenate synthetase family.</text>
</comment>
<keyword evidence="5 8" id="KW-0547">Nucleotide-binding</keyword>
<feature type="binding site" evidence="8">
    <location>
        <position position="176"/>
    </location>
    <ligand>
        <name>ATP</name>
        <dbReference type="ChEBI" id="CHEBI:30616"/>
    </ligand>
</feature>
<keyword evidence="4 8" id="KW-0566">Pantothenate biosynthesis</keyword>
<dbReference type="InterPro" id="IPR014729">
    <property type="entry name" value="Rossmann-like_a/b/a_fold"/>
</dbReference>
<dbReference type="InterPro" id="IPR003721">
    <property type="entry name" value="Pantoate_ligase"/>
</dbReference>
<dbReference type="EC" id="6.3.2.1" evidence="8"/>
<dbReference type="GO" id="GO:0005829">
    <property type="term" value="C:cytosol"/>
    <property type="evidence" value="ECO:0007669"/>
    <property type="project" value="TreeGrafter"/>
</dbReference>
<dbReference type="InterPro" id="IPR042176">
    <property type="entry name" value="Pantoate_ligase_C"/>
</dbReference>
<dbReference type="GO" id="GO:0005524">
    <property type="term" value="F:ATP binding"/>
    <property type="evidence" value="ECO:0007669"/>
    <property type="project" value="UniProtKB-KW"/>
</dbReference>
<evidence type="ECO:0000313" key="12">
    <source>
        <dbReference type="Proteomes" id="UP000239720"/>
    </source>
</evidence>
<dbReference type="Proteomes" id="UP000239720">
    <property type="component" value="Unassembled WGS sequence"/>
</dbReference>
<organism evidence="9 11">
    <name type="scientific">Acetivibrio saccincola</name>
    <dbReference type="NCBI Taxonomy" id="1677857"/>
    <lineage>
        <taxon>Bacteria</taxon>
        <taxon>Bacillati</taxon>
        <taxon>Bacillota</taxon>
        <taxon>Clostridia</taxon>
        <taxon>Eubacteriales</taxon>
        <taxon>Oscillospiraceae</taxon>
        <taxon>Acetivibrio</taxon>
    </lineage>
</organism>
<keyword evidence="3 8" id="KW-0436">Ligase</keyword>
<evidence type="ECO:0000256" key="8">
    <source>
        <dbReference type="HAMAP-Rule" id="MF_00158"/>
    </source>
</evidence>
<comment type="subcellular location">
    <subcellularLocation>
        <location evidence="8">Cytoplasm</location>
    </subcellularLocation>
</comment>
<feature type="binding site" evidence="8">
    <location>
        <begin position="184"/>
        <end position="187"/>
    </location>
    <ligand>
        <name>ATP</name>
        <dbReference type="ChEBI" id="CHEBI:30616"/>
    </ligand>
</feature>
<evidence type="ECO:0000313" key="10">
    <source>
        <dbReference type="EMBL" id="PQQ67680.1"/>
    </source>
</evidence>
<dbReference type="Gene3D" id="3.40.50.620">
    <property type="entry name" value="HUPs"/>
    <property type="match status" value="1"/>
</dbReference>
<feature type="active site" description="Proton donor" evidence="8">
    <location>
        <position position="37"/>
    </location>
</feature>
<dbReference type="GO" id="GO:0004592">
    <property type="term" value="F:pantoate-beta-alanine ligase activity"/>
    <property type="evidence" value="ECO:0007669"/>
    <property type="project" value="UniProtKB-UniRule"/>
</dbReference>
<reference evidence="9 11" key="1">
    <citation type="submission" date="2017-12" db="EMBL/GenBank/DDBJ databases">
        <title>Complete genome sequence of Herbivorax saccincola GGR1, a novel Cellulosome-producing hydrolytic bacterium in a thermophilic biogas plant, established by Illumina and Nanopore MinION sequencing.</title>
        <authorList>
            <person name="Pechtl A."/>
            <person name="Ruckert C."/>
            <person name="Koeck D.E."/>
            <person name="Maus I."/>
            <person name="Winkler A."/>
            <person name="Kalinowski J."/>
            <person name="Puhler A."/>
            <person name="Schwarz W.W."/>
            <person name="Zverlov V.V."/>
            <person name="Schluter A."/>
            <person name="Liebl W."/>
        </authorList>
    </citation>
    <scope>NUCLEOTIDE SEQUENCE [LARGE SCALE GENOMIC DNA]</scope>
    <source>
        <strain evidence="9">GGR1</strain>
        <strain evidence="11">SR1</strain>
    </source>
</reference>
<feature type="binding site" evidence="8">
    <location>
        <begin position="147"/>
        <end position="150"/>
    </location>
    <ligand>
        <name>ATP</name>
        <dbReference type="ChEBI" id="CHEBI:30616"/>
    </ligand>
</feature>
<evidence type="ECO:0000256" key="5">
    <source>
        <dbReference type="ARBA" id="ARBA00022741"/>
    </source>
</evidence>
<comment type="function">
    <text evidence="8">Catalyzes the condensation of pantoate with beta-alanine in an ATP-dependent reaction via a pantoyl-adenylate intermediate.</text>
</comment>
<dbReference type="UniPathway" id="UPA00028">
    <property type="reaction ID" value="UER00005"/>
</dbReference>
<dbReference type="Pfam" id="PF02569">
    <property type="entry name" value="Pantoate_ligase"/>
    <property type="match status" value="1"/>
</dbReference>
<gene>
    <name evidence="8 9" type="primary">panC</name>
    <name evidence="10" type="ORF">B9R14_13595</name>
    <name evidence="9" type="ORF">HVS_09465</name>
</gene>